<dbReference type="InterPro" id="IPR036396">
    <property type="entry name" value="Cyt_P450_sf"/>
</dbReference>
<sequence>MASSYFYLLLALPPLIIFIFHKILRKEKLLSVHSNPPGPRGLPFIGNLHQLDISNLSNQLWQLSKIYGPVMYLKLGYLPAIVISSPKLAKAVLKTHDLSFCSRPTLFGLKKLSYNCSDVVLSPYNDYWKEMRKIVTLHLFSSSRVHSFRAVREEEVFQMIRRISEEGSSGVATNLTSKIMPLTSTIVCRVAFGKKFDEGYTRKFEGMLQECQVVLANFYFSDNFPLLGWLDKLIGSSARLDKIFKDMDVFYQELIDEHISPSRPSSMDGDVIDILLQLKNDPQSSSIDISFDNIKAILMNIFIAGTETTAGTTIWTMTNLIRNPRVMKKVQEEVRKLMNGKDRIDEEGLQNTELPYLEAVIKESLRLYPIVPLLIPRESIEDCDLEGYKIKARTIVYVNALAIGRDPEVWENAEEFYPERFLDSEIDFKGQDFEFIPFGAGRRICAGMYMGTTTLKLILSNLLYSFDWELPDGMVKEDVDTQVLPGISMHKKNPLCLIAKKYN</sequence>
<evidence type="ECO:0000256" key="8">
    <source>
        <dbReference type="ARBA" id="ARBA00022848"/>
    </source>
</evidence>
<comment type="similarity">
    <text evidence="3 15">Belongs to the cytochrome P450 family.</text>
</comment>
<evidence type="ECO:0000256" key="7">
    <source>
        <dbReference type="ARBA" id="ARBA00022824"/>
    </source>
</evidence>
<dbReference type="GO" id="GO:0004497">
    <property type="term" value="F:monooxygenase activity"/>
    <property type="evidence" value="ECO:0007669"/>
    <property type="project" value="UniProtKB-KW"/>
</dbReference>
<keyword evidence="5" id="KW-0812">Transmembrane</keyword>
<evidence type="ECO:0000256" key="10">
    <source>
        <dbReference type="ARBA" id="ARBA00023002"/>
    </source>
</evidence>
<dbReference type="OrthoDB" id="835558at2759"/>
<dbReference type="OMA" id="HVKRTIF"/>
<dbReference type="AlphaFoldDB" id="A0A164VDU0"/>
<evidence type="ECO:0000256" key="6">
    <source>
        <dbReference type="ARBA" id="ARBA00022723"/>
    </source>
</evidence>
<proteinExistence type="inferred from homology"/>
<feature type="binding site" description="axial binding residue" evidence="14">
    <location>
        <position position="445"/>
    </location>
    <ligand>
        <name>heme</name>
        <dbReference type="ChEBI" id="CHEBI:30413"/>
    </ligand>
    <ligandPart>
        <name>Fe</name>
        <dbReference type="ChEBI" id="CHEBI:18248"/>
    </ligandPart>
</feature>
<evidence type="ECO:0000256" key="14">
    <source>
        <dbReference type="PIRSR" id="PIRSR602401-1"/>
    </source>
</evidence>
<keyword evidence="9" id="KW-1133">Transmembrane helix</keyword>
<dbReference type="KEGG" id="dcr:108224820"/>
<dbReference type="GO" id="GO:0005506">
    <property type="term" value="F:iron ion binding"/>
    <property type="evidence" value="ECO:0007669"/>
    <property type="project" value="InterPro"/>
</dbReference>
<evidence type="ECO:0000313" key="16">
    <source>
        <dbReference type="EMBL" id="WOH04311.1"/>
    </source>
</evidence>
<dbReference type="InterPro" id="IPR017972">
    <property type="entry name" value="Cyt_P450_CS"/>
</dbReference>
<dbReference type="PRINTS" id="PR00463">
    <property type="entry name" value="EP450I"/>
</dbReference>
<dbReference type="EMBL" id="CP093348">
    <property type="protein sequence ID" value="WOH04311.1"/>
    <property type="molecule type" value="Genomic_DNA"/>
</dbReference>
<evidence type="ECO:0000256" key="3">
    <source>
        <dbReference type="ARBA" id="ARBA00010617"/>
    </source>
</evidence>
<evidence type="ECO:0000256" key="9">
    <source>
        <dbReference type="ARBA" id="ARBA00022989"/>
    </source>
</evidence>
<evidence type="ECO:0000256" key="12">
    <source>
        <dbReference type="ARBA" id="ARBA00023033"/>
    </source>
</evidence>
<evidence type="ECO:0000256" key="2">
    <source>
        <dbReference type="ARBA" id="ARBA00004111"/>
    </source>
</evidence>
<dbReference type="CDD" id="cd11072">
    <property type="entry name" value="CYP71-like"/>
    <property type="match status" value="1"/>
</dbReference>
<dbReference type="FunFam" id="1.10.630.10:FF:000011">
    <property type="entry name" value="Cytochrome P450 83B1"/>
    <property type="match status" value="1"/>
</dbReference>
<dbReference type="Pfam" id="PF00067">
    <property type="entry name" value="p450"/>
    <property type="match status" value="1"/>
</dbReference>
<keyword evidence="11 14" id="KW-0408">Iron</keyword>
<evidence type="ECO:0000256" key="13">
    <source>
        <dbReference type="ARBA" id="ARBA00023136"/>
    </source>
</evidence>
<dbReference type="PRINTS" id="PR00385">
    <property type="entry name" value="P450"/>
</dbReference>
<evidence type="ECO:0000256" key="4">
    <source>
        <dbReference type="ARBA" id="ARBA00022617"/>
    </source>
</evidence>
<keyword evidence="8" id="KW-0492">Microsome</keyword>
<gene>
    <name evidence="16" type="ORF">DCAR_0623720</name>
</gene>
<keyword evidence="17" id="KW-1185">Reference proteome</keyword>
<dbReference type="Gene3D" id="1.10.630.10">
    <property type="entry name" value="Cytochrome P450"/>
    <property type="match status" value="1"/>
</dbReference>
<dbReference type="GO" id="GO:0020037">
    <property type="term" value="F:heme binding"/>
    <property type="evidence" value="ECO:0007669"/>
    <property type="project" value="InterPro"/>
</dbReference>
<dbReference type="PANTHER" id="PTHR47955">
    <property type="entry name" value="CYTOCHROME P450 FAMILY 71 PROTEIN"/>
    <property type="match status" value="1"/>
</dbReference>
<protein>
    <submittedName>
        <fullName evidence="16">Uncharacterized protein</fullName>
    </submittedName>
</protein>
<dbReference type="PANTHER" id="PTHR47955:SF22">
    <property type="entry name" value="CYTOCHROME P450 83B1-LIKE"/>
    <property type="match status" value="1"/>
</dbReference>
<comment type="cofactor">
    <cofactor evidence="1 14">
        <name>heme</name>
        <dbReference type="ChEBI" id="CHEBI:30413"/>
    </cofactor>
</comment>
<dbReference type="GO" id="GO:0016705">
    <property type="term" value="F:oxidoreductase activity, acting on paired donors, with incorporation or reduction of molecular oxygen"/>
    <property type="evidence" value="ECO:0007669"/>
    <property type="project" value="InterPro"/>
</dbReference>
<evidence type="ECO:0000256" key="1">
    <source>
        <dbReference type="ARBA" id="ARBA00001971"/>
    </source>
</evidence>
<reference evidence="16" key="1">
    <citation type="journal article" date="2016" name="Nat. Genet.">
        <title>A high-quality carrot genome assembly provides new insights into carotenoid accumulation and asterid genome evolution.</title>
        <authorList>
            <person name="Iorizzo M."/>
            <person name="Ellison S."/>
            <person name="Senalik D."/>
            <person name="Zeng P."/>
            <person name="Satapoomin P."/>
            <person name="Huang J."/>
            <person name="Bowman M."/>
            <person name="Iovene M."/>
            <person name="Sanseverino W."/>
            <person name="Cavagnaro P."/>
            <person name="Yildiz M."/>
            <person name="Macko-Podgorni A."/>
            <person name="Moranska E."/>
            <person name="Grzebelus E."/>
            <person name="Grzebelus D."/>
            <person name="Ashrafi H."/>
            <person name="Zheng Z."/>
            <person name="Cheng S."/>
            <person name="Spooner D."/>
            <person name="Van Deynze A."/>
            <person name="Simon P."/>
        </authorList>
    </citation>
    <scope>NUCLEOTIDE SEQUENCE</scope>
    <source>
        <tissue evidence="16">Leaf</tissue>
    </source>
</reference>
<organism evidence="16 17">
    <name type="scientific">Daucus carota subsp. sativus</name>
    <name type="common">Carrot</name>
    <dbReference type="NCBI Taxonomy" id="79200"/>
    <lineage>
        <taxon>Eukaryota</taxon>
        <taxon>Viridiplantae</taxon>
        <taxon>Streptophyta</taxon>
        <taxon>Embryophyta</taxon>
        <taxon>Tracheophyta</taxon>
        <taxon>Spermatophyta</taxon>
        <taxon>Magnoliopsida</taxon>
        <taxon>eudicotyledons</taxon>
        <taxon>Gunneridae</taxon>
        <taxon>Pentapetalae</taxon>
        <taxon>asterids</taxon>
        <taxon>campanulids</taxon>
        <taxon>Apiales</taxon>
        <taxon>Apiaceae</taxon>
        <taxon>Apioideae</taxon>
        <taxon>Scandiceae</taxon>
        <taxon>Daucinae</taxon>
        <taxon>Daucus</taxon>
        <taxon>Daucus sect. Daucus</taxon>
    </lineage>
</organism>
<dbReference type="SUPFAM" id="SSF48264">
    <property type="entry name" value="Cytochrome P450"/>
    <property type="match status" value="1"/>
</dbReference>
<keyword evidence="6 14" id="KW-0479">Metal-binding</keyword>
<dbReference type="Gramene" id="KZM90195">
    <property type="protein sequence ID" value="KZM90195"/>
    <property type="gene ID" value="DCAR_022440"/>
</dbReference>
<reference evidence="16" key="2">
    <citation type="submission" date="2022-03" db="EMBL/GenBank/DDBJ databases">
        <title>Draft title - Genomic analysis of global carrot germplasm unveils the trajectory of domestication and the origin of high carotenoid orange carrot.</title>
        <authorList>
            <person name="Iorizzo M."/>
            <person name="Ellison S."/>
            <person name="Senalik D."/>
            <person name="Macko-Podgorni A."/>
            <person name="Grzebelus D."/>
            <person name="Bostan H."/>
            <person name="Rolling W."/>
            <person name="Curaba J."/>
            <person name="Simon P."/>
        </authorList>
    </citation>
    <scope>NUCLEOTIDE SEQUENCE</scope>
    <source>
        <tissue evidence="16">Leaf</tissue>
    </source>
</reference>
<evidence type="ECO:0000313" key="17">
    <source>
        <dbReference type="Proteomes" id="UP000077755"/>
    </source>
</evidence>
<keyword evidence="10 15" id="KW-0560">Oxidoreductase</keyword>
<dbReference type="PROSITE" id="PS00086">
    <property type="entry name" value="CYTOCHROME_P450"/>
    <property type="match status" value="1"/>
</dbReference>
<name>A0A164VDU0_DAUCS</name>
<keyword evidence="12 15" id="KW-0503">Monooxygenase</keyword>
<evidence type="ECO:0000256" key="11">
    <source>
        <dbReference type="ARBA" id="ARBA00023004"/>
    </source>
</evidence>
<keyword evidence="7" id="KW-0256">Endoplasmic reticulum</keyword>
<keyword evidence="13" id="KW-0472">Membrane</keyword>
<comment type="subcellular location">
    <subcellularLocation>
        <location evidence="2">Microsome membrane</location>
        <topology evidence="2">Single-pass membrane protein</topology>
    </subcellularLocation>
</comment>
<dbReference type="InterPro" id="IPR001128">
    <property type="entry name" value="Cyt_P450"/>
</dbReference>
<dbReference type="Proteomes" id="UP000077755">
    <property type="component" value="Chromosome 6"/>
</dbReference>
<evidence type="ECO:0000256" key="15">
    <source>
        <dbReference type="RuleBase" id="RU000461"/>
    </source>
</evidence>
<evidence type="ECO:0000256" key="5">
    <source>
        <dbReference type="ARBA" id="ARBA00022692"/>
    </source>
</evidence>
<accession>A0A164VDU0</accession>
<keyword evidence="4 14" id="KW-0349">Heme</keyword>
<dbReference type="InterPro" id="IPR002401">
    <property type="entry name" value="Cyt_P450_E_grp-I"/>
</dbReference>